<dbReference type="InterPro" id="IPR011330">
    <property type="entry name" value="Glyco_hydro/deAcase_b/a-brl"/>
</dbReference>
<dbReference type="Proteomes" id="UP000005019">
    <property type="component" value="Unassembled WGS sequence"/>
</dbReference>
<dbReference type="PROSITE" id="PS51677">
    <property type="entry name" value="NODB"/>
    <property type="match status" value="1"/>
</dbReference>
<dbReference type="Gene3D" id="3.20.20.370">
    <property type="entry name" value="Glycoside hydrolase/deacetylase"/>
    <property type="match status" value="1"/>
</dbReference>
<evidence type="ECO:0000313" key="5">
    <source>
        <dbReference type="Proteomes" id="UP000005019"/>
    </source>
</evidence>
<feature type="domain" description="NodB homology" evidence="3">
    <location>
        <begin position="74"/>
        <end position="265"/>
    </location>
</feature>
<dbReference type="PANTHER" id="PTHR34216:SF3">
    <property type="entry name" value="POLY-BETA-1,6-N-ACETYL-D-GLUCOSAMINE N-DEACETYLASE"/>
    <property type="match status" value="1"/>
</dbReference>
<dbReference type="InterPro" id="IPR051398">
    <property type="entry name" value="Polysacch_Deacetylase"/>
</dbReference>
<comment type="caution">
    <text evidence="4">The sequence shown here is derived from an EMBL/GenBank/DDBJ whole genome shotgun (WGS) entry which is preliminary data.</text>
</comment>
<dbReference type="STRING" id="1000565.METUNv1_03775"/>
<dbReference type="EMBL" id="AFHG01000059">
    <property type="protein sequence ID" value="EGK69810.1"/>
    <property type="molecule type" value="Genomic_DNA"/>
</dbReference>
<dbReference type="GO" id="GO:0005975">
    <property type="term" value="P:carbohydrate metabolic process"/>
    <property type="evidence" value="ECO:0007669"/>
    <property type="project" value="InterPro"/>
</dbReference>
<dbReference type="AlphaFoldDB" id="F5RHH8"/>
<evidence type="ECO:0000256" key="2">
    <source>
        <dbReference type="ARBA" id="ARBA00022729"/>
    </source>
</evidence>
<name>F5RHH8_METUF</name>
<dbReference type="CDD" id="cd10918">
    <property type="entry name" value="CE4_NodB_like_5s_6s"/>
    <property type="match status" value="1"/>
</dbReference>
<dbReference type="SUPFAM" id="SSF88713">
    <property type="entry name" value="Glycoside hydrolase/deacetylase"/>
    <property type="match status" value="1"/>
</dbReference>
<dbReference type="OrthoDB" id="9814639at2"/>
<keyword evidence="5" id="KW-1185">Reference proteome</keyword>
<protein>
    <submittedName>
        <fullName evidence="4">Polysaccharide deacetylase</fullName>
    </submittedName>
</protein>
<sequence>MLDPIAYALARRSAGHGPLMLMYHSVTADRQPDWPWAVSLDRFGQQLDLLSSLGYRTATMDDIAAGRTSDADGPVAVITFDDGYEDNLLAVEALARRGMTATWFIVSGAIGDEPHWPYDGRPAGRMMDAAALRGLSAAGIEIGSHTVSHCRLTEASDTDLARELADSKSTLEDILGRDVRSFAYPYGDWDTRCAEAVRTAGYRQACTTRTGWALRDGNPYTLRRLTVFNHDTASTLCRKLVLASNDGSLGALSRYMAQQLRARLT</sequence>
<proteinExistence type="predicted"/>
<accession>F5RHH8</accession>
<comment type="subcellular location">
    <subcellularLocation>
        <location evidence="1">Secreted</location>
    </subcellularLocation>
</comment>
<reference evidence="4 5" key="1">
    <citation type="journal article" date="2011" name="J. Bacteriol.">
        <title>Genome sequence of Methyloversatilis universalis FAM5T, a methylotrophic representative of the order Rhodocyclales.</title>
        <authorList>
            <person name="Kittichotirat W."/>
            <person name="Good N.M."/>
            <person name="Hall R."/>
            <person name="Bringel F."/>
            <person name="Lajus A."/>
            <person name="Medigue C."/>
            <person name="Smalley N.E."/>
            <person name="Beck D."/>
            <person name="Bumgarner R."/>
            <person name="Vuilleumier S."/>
            <person name="Kalyuzhnaya M.G."/>
        </authorList>
    </citation>
    <scope>NUCLEOTIDE SEQUENCE [LARGE SCALE GENOMIC DNA]</scope>
    <source>
        <strain evidence="5">ATCC BAA-1314 / JCM 13912 / FAM5</strain>
    </source>
</reference>
<evidence type="ECO:0000313" key="4">
    <source>
        <dbReference type="EMBL" id="EGK69810.1"/>
    </source>
</evidence>
<dbReference type="InterPro" id="IPR002509">
    <property type="entry name" value="NODB_dom"/>
</dbReference>
<dbReference type="Pfam" id="PF01522">
    <property type="entry name" value="Polysacc_deac_1"/>
    <property type="match status" value="1"/>
</dbReference>
<gene>
    <name evidence="4" type="ORF">METUNv1_03775</name>
</gene>
<dbReference type="RefSeq" id="WP_008064374.1">
    <property type="nucleotide sequence ID" value="NZ_AFHG01000059.1"/>
</dbReference>
<dbReference type="PANTHER" id="PTHR34216">
    <property type="match status" value="1"/>
</dbReference>
<organism evidence="4 5">
    <name type="scientific">Methyloversatilis universalis (strain ATCC BAA-1314 / DSM 25237 / JCM 13912 / CCUG 52030 / FAM5)</name>
    <dbReference type="NCBI Taxonomy" id="1000565"/>
    <lineage>
        <taxon>Bacteria</taxon>
        <taxon>Pseudomonadati</taxon>
        <taxon>Pseudomonadota</taxon>
        <taxon>Betaproteobacteria</taxon>
        <taxon>Nitrosomonadales</taxon>
        <taxon>Sterolibacteriaceae</taxon>
        <taxon>Methyloversatilis</taxon>
    </lineage>
</organism>
<dbReference type="GO" id="GO:0016810">
    <property type="term" value="F:hydrolase activity, acting on carbon-nitrogen (but not peptide) bonds"/>
    <property type="evidence" value="ECO:0007669"/>
    <property type="project" value="InterPro"/>
</dbReference>
<dbReference type="GO" id="GO:0005576">
    <property type="term" value="C:extracellular region"/>
    <property type="evidence" value="ECO:0007669"/>
    <property type="project" value="UniProtKB-SubCell"/>
</dbReference>
<keyword evidence="2" id="KW-0732">Signal</keyword>
<evidence type="ECO:0000256" key="1">
    <source>
        <dbReference type="ARBA" id="ARBA00004613"/>
    </source>
</evidence>
<evidence type="ECO:0000259" key="3">
    <source>
        <dbReference type="PROSITE" id="PS51677"/>
    </source>
</evidence>
<dbReference type="eggNOG" id="COG0726">
    <property type="taxonomic scope" value="Bacteria"/>
</dbReference>